<dbReference type="Gene3D" id="3.40.710.10">
    <property type="entry name" value="DD-peptidase/beta-lactamase superfamily"/>
    <property type="match status" value="1"/>
</dbReference>
<keyword evidence="2" id="KW-0645">Protease</keyword>
<dbReference type="PANTHER" id="PTHR43283:SF3">
    <property type="entry name" value="BETA-LACTAMASE FAMILY PROTEIN (AFU_ORTHOLOGUE AFUA_5G07500)"/>
    <property type="match status" value="1"/>
</dbReference>
<comment type="similarity">
    <text evidence="1">Belongs to the peptidase S41A family.</text>
</comment>
<dbReference type="EMBL" id="BKAJ01000206">
    <property type="protein sequence ID" value="GEP61196.1"/>
    <property type="molecule type" value="Genomic_DNA"/>
</dbReference>
<dbReference type="CDD" id="cd06782">
    <property type="entry name" value="cpPDZ_CPP-like"/>
    <property type="match status" value="1"/>
</dbReference>
<evidence type="ECO:0000259" key="6">
    <source>
        <dbReference type="PROSITE" id="PS50106"/>
    </source>
</evidence>
<reference evidence="7 8" key="1">
    <citation type="submission" date="2019-07" db="EMBL/GenBank/DDBJ databases">
        <title>Whole genome shotgun sequence of Reyranella soli NBRC 108950.</title>
        <authorList>
            <person name="Hosoyama A."/>
            <person name="Uohara A."/>
            <person name="Ohji S."/>
            <person name="Ichikawa N."/>
        </authorList>
    </citation>
    <scope>NUCLEOTIDE SEQUENCE [LARGE SCALE GENOMIC DNA]</scope>
    <source>
        <strain evidence="7 8">NBRC 108950</strain>
    </source>
</reference>
<dbReference type="Pfam" id="PF00144">
    <property type="entry name" value="Beta-lactamase"/>
    <property type="match status" value="1"/>
</dbReference>
<dbReference type="SUPFAM" id="SSF50156">
    <property type="entry name" value="PDZ domain-like"/>
    <property type="match status" value="1"/>
</dbReference>
<keyword evidence="4" id="KW-0720">Serine protease</keyword>
<dbReference type="SMART" id="SM00228">
    <property type="entry name" value="PDZ"/>
    <property type="match status" value="1"/>
</dbReference>
<dbReference type="InterPro" id="IPR012338">
    <property type="entry name" value="Beta-lactam/transpept-like"/>
</dbReference>
<protein>
    <recommendedName>
        <fullName evidence="6">PDZ domain-containing protein</fullName>
    </recommendedName>
</protein>
<feature type="chain" id="PRO_5022074339" description="PDZ domain-containing protein" evidence="5">
    <location>
        <begin position="24"/>
        <end position="624"/>
    </location>
</feature>
<dbReference type="Pfam" id="PF17820">
    <property type="entry name" value="PDZ_6"/>
    <property type="match status" value="1"/>
</dbReference>
<dbReference type="SUPFAM" id="SSF56601">
    <property type="entry name" value="beta-lactamase/transpeptidase-like"/>
    <property type="match status" value="1"/>
</dbReference>
<evidence type="ECO:0000256" key="5">
    <source>
        <dbReference type="SAM" id="SignalP"/>
    </source>
</evidence>
<accession>A0A512NQH1</accession>
<dbReference type="InterPro" id="IPR050789">
    <property type="entry name" value="Diverse_Enzym_Activities"/>
</dbReference>
<keyword evidence="8" id="KW-1185">Reference proteome</keyword>
<keyword evidence="5" id="KW-0732">Signal</keyword>
<dbReference type="GO" id="GO:0008236">
    <property type="term" value="F:serine-type peptidase activity"/>
    <property type="evidence" value="ECO:0007669"/>
    <property type="project" value="UniProtKB-KW"/>
</dbReference>
<dbReference type="GO" id="GO:0006508">
    <property type="term" value="P:proteolysis"/>
    <property type="evidence" value="ECO:0007669"/>
    <property type="project" value="UniProtKB-KW"/>
</dbReference>
<gene>
    <name evidence="7" type="ORF">RSO01_83620</name>
</gene>
<evidence type="ECO:0000256" key="3">
    <source>
        <dbReference type="ARBA" id="ARBA00022801"/>
    </source>
</evidence>
<dbReference type="Gene3D" id="2.30.42.10">
    <property type="match status" value="1"/>
</dbReference>
<evidence type="ECO:0000313" key="8">
    <source>
        <dbReference type="Proteomes" id="UP000321058"/>
    </source>
</evidence>
<keyword evidence="3" id="KW-0378">Hydrolase</keyword>
<evidence type="ECO:0000256" key="2">
    <source>
        <dbReference type="ARBA" id="ARBA00022670"/>
    </source>
</evidence>
<feature type="signal peptide" evidence="5">
    <location>
        <begin position="1"/>
        <end position="23"/>
    </location>
</feature>
<dbReference type="FunFam" id="2.30.42.10:FF:000063">
    <property type="entry name" value="Peptidase, S41 family"/>
    <property type="match status" value="1"/>
</dbReference>
<name>A0A512NQH1_9HYPH</name>
<dbReference type="Gene3D" id="3.90.226.10">
    <property type="entry name" value="2-enoyl-CoA Hydratase, Chain A, domain 1"/>
    <property type="match status" value="1"/>
</dbReference>
<sequence length="624" mass="67315">MKRLAQLASAALLMLALCTSSFAQNLTVPDPVGAGFSPARLARIAPWYQAQIDTGALPGAVVAIARAGKLANLQAIGTYDRAGKIPLKPDAIFWIASMTKPVTSVAAMMLVEEGKLELNAPVARYLPELRDMKVGLDRVPAKRPMEVVDLLQHTSGLTYPEEGMDLLHGTYNTVPTFRRDKTLADFVPALANVPLVHQPGEVWEYSWGVDVLARVIEVVSGQSFDEFLQARVFRPLGMVDTGFYVPEDKLGRLVDPPPDGRPPTWDVTKKPKLFSGGGGLVSTSPDYLRFCQMLLNGGELDGVRLLSAKTVRQMTTNTMPPDMRFAGVVGQFVGPRVGTGWGLGFAVRTNPDFSLIPGAVGSFNWSGIWGTYFWIDPVEKLIGVQMIQVPPDAGAFYRDAFRHLTYAALSIPGREAASTPTVVSADTLKNYAGTYDFGASLSSRDKQAPIPAFAFAGTGLEVAVMDDKVTVRSPIDGGPAQKAGVKAGDLVTEIDGVGTRGLDLNQVLDKLRGRAGTPVRLKITRKDQDAPIDITIVREAIRLPGARIQVRVEGGKLEVAATGRWAVLDFEKDKPVPLQATSNTEFRVEGGDRTRLAFESDLTGKVTGVVLNPGPWEVRGARIN</sequence>
<dbReference type="PROSITE" id="PS50106">
    <property type="entry name" value="PDZ"/>
    <property type="match status" value="1"/>
</dbReference>
<dbReference type="AlphaFoldDB" id="A0A512NQH1"/>
<dbReference type="InterPro" id="IPR001466">
    <property type="entry name" value="Beta-lactam-related"/>
</dbReference>
<proteinExistence type="inferred from homology"/>
<evidence type="ECO:0000256" key="4">
    <source>
        <dbReference type="ARBA" id="ARBA00022825"/>
    </source>
</evidence>
<dbReference type="InterPro" id="IPR036034">
    <property type="entry name" value="PDZ_sf"/>
</dbReference>
<dbReference type="PANTHER" id="PTHR43283">
    <property type="entry name" value="BETA-LACTAMASE-RELATED"/>
    <property type="match status" value="1"/>
</dbReference>
<comment type="caution">
    <text evidence="7">The sequence shown here is derived from an EMBL/GenBank/DDBJ whole genome shotgun (WGS) entry which is preliminary data.</text>
</comment>
<dbReference type="Proteomes" id="UP000321058">
    <property type="component" value="Unassembled WGS sequence"/>
</dbReference>
<organism evidence="7 8">
    <name type="scientific">Reyranella soli</name>
    <dbReference type="NCBI Taxonomy" id="1230389"/>
    <lineage>
        <taxon>Bacteria</taxon>
        <taxon>Pseudomonadati</taxon>
        <taxon>Pseudomonadota</taxon>
        <taxon>Alphaproteobacteria</taxon>
        <taxon>Hyphomicrobiales</taxon>
        <taxon>Reyranellaceae</taxon>
        <taxon>Reyranella</taxon>
    </lineage>
</organism>
<dbReference type="InterPro" id="IPR001478">
    <property type="entry name" value="PDZ"/>
</dbReference>
<feature type="domain" description="PDZ" evidence="6">
    <location>
        <begin position="459"/>
        <end position="512"/>
    </location>
</feature>
<evidence type="ECO:0000313" key="7">
    <source>
        <dbReference type="EMBL" id="GEP61196.1"/>
    </source>
</evidence>
<dbReference type="OrthoDB" id="5705574at2"/>
<dbReference type="InterPro" id="IPR041489">
    <property type="entry name" value="PDZ_6"/>
</dbReference>
<evidence type="ECO:0000256" key="1">
    <source>
        <dbReference type="ARBA" id="ARBA00009179"/>
    </source>
</evidence>